<reference evidence="1 2" key="1">
    <citation type="submission" date="2019-05" db="EMBL/GenBank/DDBJ databases">
        <title>Another draft genome of Portunus trituberculatus and its Hox gene families provides insights of decapod evolution.</title>
        <authorList>
            <person name="Jeong J.-H."/>
            <person name="Song I."/>
            <person name="Kim S."/>
            <person name="Choi T."/>
            <person name="Kim D."/>
            <person name="Ryu S."/>
            <person name="Kim W."/>
        </authorList>
    </citation>
    <scope>NUCLEOTIDE SEQUENCE [LARGE SCALE GENOMIC DNA]</scope>
    <source>
        <tissue evidence="1">Muscle</tissue>
    </source>
</reference>
<comment type="caution">
    <text evidence="1">The sequence shown here is derived from an EMBL/GenBank/DDBJ whole genome shotgun (WGS) entry which is preliminary data.</text>
</comment>
<dbReference type="EMBL" id="VSRR010000232">
    <property type="protein sequence ID" value="MPC12723.1"/>
    <property type="molecule type" value="Genomic_DNA"/>
</dbReference>
<sequence>MCAEGCCAPRQDRALPGPVYSGRNGVLWSERSVGMGDWHQLPERFSQSDCEGGVVTVVSVAGQVCGDAQVCVDTPTPAVST</sequence>
<dbReference type="AlphaFoldDB" id="A0A5B7CZ57"/>
<organism evidence="1 2">
    <name type="scientific">Portunus trituberculatus</name>
    <name type="common">Swimming crab</name>
    <name type="synonym">Neptunus trituberculatus</name>
    <dbReference type="NCBI Taxonomy" id="210409"/>
    <lineage>
        <taxon>Eukaryota</taxon>
        <taxon>Metazoa</taxon>
        <taxon>Ecdysozoa</taxon>
        <taxon>Arthropoda</taxon>
        <taxon>Crustacea</taxon>
        <taxon>Multicrustacea</taxon>
        <taxon>Malacostraca</taxon>
        <taxon>Eumalacostraca</taxon>
        <taxon>Eucarida</taxon>
        <taxon>Decapoda</taxon>
        <taxon>Pleocyemata</taxon>
        <taxon>Brachyura</taxon>
        <taxon>Eubrachyura</taxon>
        <taxon>Portunoidea</taxon>
        <taxon>Portunidae</taxon>
        <taxon>Portuninae</taxon>
        <taxon>Portunus</taxon>
    </lineage>
</organism>
<protein>
    <submittedName>
        <fullName evidence="1">Uncharacterized protein</fullName>
    </submittedName>
</protein>
<dbReference type="Proteomes" id="UP000324222">
    <property type="component" value="Unassembled WGS sequence"/>
</dbReference>
<evidence type="ECO:0000313" key="1">
    <source>
        <dbReference type="EMBL" id="MPC12723.1"/>
    </source>
</evidence>
<evidence type="ECO:0000313" key="2">
    <source>
        <dbReference type="Proteomes" id="UP000324222"/>
    </source>
</evidence>
<keyword evidence="2" id="KW-1185">Reference proteome</keyword>
<accession>A0A5B7CZ57</accession>
<name>A0A5B7CZ57_PORTR</name>
<gene>
    <name evidence="1" type="ORF">E2C01_005428</name>
</gene>
<proteinExistence type="predicted"/>